<dbReference type="Proteomes" id="UP001055057">
    <property type="component" value="Unassembled WGS sequence"/>
</dbReference>
<evidence type="ECO:0000313" key="1">
    <source>
        <dbReference type="EMBL" id="GJE62014.1"/>
    </source>
</evidence>
<gene>
    <name evidence="1" type="ORF">MPOCJGCO_4142</name>
</gene>
<keyword evidence="2" id="KW-1185">Reference proteome</keyword>
<name>A0ABQ4U530_9HYPH</name>
<reference evidence="1" key="1">
    <citation type="journal article" date="2021" name="Front. Microbiol.">
        <title>Comprehensive Comparative Genomics and Phenotyping of Methylobacterium Species.</title>
        <authorList>
            <person name="Alessa O."/>
            <person name="Ogura Y."/>
            <person name="Fujitani Y."/>
            <person name="Takami H."/>
            <person name="Hayashi T."/>
            <person name="Sahin N."/>
            <person name="Tani A."/>
        </authorList>
    </citation>
    <scope>NUCLEOTIDE SEQUENCE</scope>
    <source>
        <strain evidence="1">DSM 23632</strain>
    </source>
</reference>
<sequence length="48" mass="5648">MTNLAEGIQGLVQHMRAEQQMIRDWVEAQASRERELKQALDRLGRERV</sequence>
<comment type="caution">
    <text evidence="1">The sequence shown here is derived from an EMBL/GenBank/DDBJ whole genome shotgun (WGS) entry which is preliminary data.</text>
</comment>
<proteinExistence type="predicted"/>
<evidence type="ECO:0000313" key="2">
    <source>
        <dbReference type="Proteomes" id="UP001055057"/>
    </source>
</evidence>
<accession>A0ABQ4U530</accession>
<organism evidence="1 2">
    <name type="scientific">Methylobacterium trifolii</name>
    <dbReference type="NCBI Taxonomy" id="1003092"/>
    <lineage>
        <taxon>Bacteria</taxon>
        <taxon>Pseudomonadati</taxon>
        <taxon>Pseudomonadota</taxon>
        <taxon>Alphaproteobacteria</taxon>
        <taxon>Hyphomicrobiales</taxon>
        <taxon>Methylobacteriaceae</taxon>
        <taxon>Methylobacterium</taxon>
    </lineage>
</organism>
<reference evidence="1" key="2">
    <citation type="submission" date="2021-08" db="EMBL/GenBank/DDBJ databases">
        <authorList>
            <person name="Tani A."/>
            <person name="Ola A."/>
            <person name="Ogura Y."/>
            <person name="Katsura K."/>
            <person name="Hayashi T."/>
        </authorList>
    </citation>
    <scope>NUCLEOTIDE SEQUENCE</scope>
    <source>
        <strain evidence="1">DSM 23632</strain>
    </source>
</reference>
<protein>
    <submittedName>
        <fullName evidence="1">Uncharacterized protein</fullName>
    </submittedName>
</protein>
<dbReference type="EMBL" id="BPRB01000265">
    <property type="protein sequence ID" value="GJE62014.1"/>
    <property type="molecule type" value="Genomic_DNA"/>
</dbReference>